<evidence type="ECO:0000256" key="2">
    <source>
        <dbReference type="ARBA" id="ARBA00022475"/>
    </source>
</evidence>
<feature type="transmembrane region" description="Helical" evidence="6">
    <location>
        <begin position="321"/>
        <end position="342"/>
    </location>
</feature>
<dbReference type="SUPFAM" id="SSF56784">
    <property type="entry name" value="HAD-like"/>
    <property type="match status" value="1"/>
</dbReference>
<dbReference type="GO" id="GO:0016765">
    <property type="term" value="F:transferase activity, transferring alkyl or aryl (other than methyl) groups"/>
    <property type="evidence" value="ECO:0007669"/>
    <property type="project" value="InterPro"/>
</dbReference>
<name>A0A0A0EGD3_9RHOB</name>
<evidence type="ECO:0000313" key="8">
    <source>
        <dbReference type="Proteomes" id="UP000030004"/>
    </source>
</evidence>
<dbReference type="eggNOG" id="COG0382">
    <property type="taxonomic scope" value="Bacteria"/>
</dbReference>
<keyword evidence="2" id="KW-1003">Cell membrane</keyword>
<comment type="caution">
    <text evidence="7">The sequence shown here is derived from an EMBL/GenBank/DDBJ whole genome shotgun (WGS) entry which is preliminary data.</text>
</comment>
<dbReference type="InterPro" id="IPR000537">
    <property type="entry name" value="UbiA_prenyltransferase"/>
</dbReference>
<dbReference type="InterPro" id="IPR036412">
    <property type="entry name" value="HAD-like_sf"/>
</dbReference>
<evidence type="ECO:0000256" key="5">
    <source>
        <dbReference type="ARBA" id="ARBA00023136"/>
    </source>
</evidence>
<dbReference type="OrthoDB" id="9803632at2"/>
<evidence type="ECO:0000256" key="3">
    <source>
        <dbReference type="ARBA" id="ARBA00022692"/>
    </source>
</evidence>
<dbReference type="Gene3D" id="3.40.50.1000">
    <property type="entry name" value="HAD superfamily/HAD-like"/>
    <property type="match status" value="1"/>
</dbReference>
<evidence type="ECO:0000256" key="1">
    <source>
        <dbReference type="ARBA" id="ARBA00004141"/>
    </source>
</evidence>
<dbReference type="CDD" id="cd13963">
    <property type="entry name" value="PT_UbiA_2"/>
    <property type="match status" value="1"/>
</dbReference>
<keyword evidence="4 6" id="KW-1133">Transmembrane helix</keyword>
<feature type="transmembrane region" description="Helical" evidence="6">
    <location>
        <begin position="231"/>
        <end position="248"/>
    </location>
</feature>
<feature type="transmembrane region" description="Helical" evidence="6">
    <location>
        <begin position="348"/>
        <end position="366"/>
    </location>
</feature>
<dbReference type="Pfam" id="PF01040">
    <property type="entry name" value="UbiA"/>
    <property type="match status" value="1"/>
</dbReference>
<feature type="transmembrane region" description="Helical" evidence="6">
    <location>
        <begin position="466"/>
        <end position="483"/>
    </location>
</feature>
<evidence type="ECO:0000256" key="6">
    <source>
        <dbReference type="SAM" id="Phobius"/>
    </source>
</evidence>
<reference evidence="7 8" key="1">
    <citation type="journal article" date="2015" name="Antonie Van Leeuwenhoek">
        <title>Pseudooceanicola atlanticus gen. nov. sp. nov., isolated from surface seawater of the Atlantic Ocean and reclassification of Oceanicola batsensis, Oceanicola marinus, Oceanicola nitratireducens, Oceanicola nanhaiensis, Oceanicola antarcticus and Oceanicola flagellatus, as Pseudooceanicola batsensis comb. nov., Pseudooceanicola marinus comb. nov., Pseudooceanicola nitratireducens comb. nov., Pseudooceanicola nanhaiensis comb. nov., Pseudooceanicola antarcticus comb. nov., and Pseudooceanicola flagellatus comb. nov.</title>
        <authorList>
            <person name="Lai Q."/>
            <person name="Li G."/>
            <person name="Liu X."/>
            <person name="Du Y."/>
            <person name="Sun F."/>
            <person name="Shao Z."/>
        </authorList>
    </citation>
    <scope>NUCLEOTIDE SEQUENCE [LARGE SCALE GENOMIC DNA]</scope>
    <source>
        <strain evidence="7 8">22II-s11g</strain>
    </source>
</reference>
<dbReference type="PANTHER" id="PTHR11048">
    <property type="entry name" value="PRENYLTRANSFERASES"/>
    <property type="match status" value="1"/>
</dbReference>
<dbReference type="GO" id="GO:0009247">
    <property type="term" value="P:glycolipid biosynthetic process"/>
    <property type="evidence" value="ECO:0007669"/>
    <property type="project" value="TreeGrafter"/>
</dbReference>
<sequence length="484" mass="52366">MAQAHLHDISGVDRPVLVCDLDGTLIRTDLLDESFWAALASRWTAPIAAFAGLLRGRAALKSVLAQRGDVDVRHLPYREDILARLRDWRAQGGKVALVTAADRHLAERVAAHLNLFDEVHGSDGGVNLKGGVKAAFLIDRYGAGGFHYIGDSEADLPVWAASSGAVTVGAPHSLRQRVRAEGGVEHLDTDLPSFPRALMRALRPHQWAKNILIFLPLLAAHRMDTPGVSQAVLAFIAFGLLASSVYVINDLLDLPSDRAHPRKRARPFASGQLALRHGLWLTPFLLVAGFGLGALLGPGFVAVLLAYYLTTTAYSMWLKQVPVLDICTLAGLYTLRIVAGAVATGTPLSVWLLAFSIFFFFSLAAVKRQAELVDAVASDRALNARRGYRAEDLPLVAMMAVGAGYVSVLVMALYVNSPEVTDLYARPEVLFGICAILLFWISRIVLITHRGKMHDDPVVFAAKDKVSYAAFGLVFLLVVAGAQL</sequence>
<organism evidence="7 8">
    <name type="scientific">Pseudooceanicola atlanticus</name>
    <dbReference type="NCBI Taxonomy" id="1461694"/>
    <lineage>
        <taxon>Bacteria</taxon>
        <taxon>Pseudomonadati</taxon>
        <taxon>Pseudomonadota</taxon>
        <taxon>Alphaproteobacteria</taxon>
        <taxon>Rhodobacterales</taxon>
        <taxon>Paracoccaceae</taxon>
        <taxon>Pseudooceanicola</taxon>
    </lineage>
</organism>
<dbReference type="STRING" id="1461694.ATO9_05320"/>
<gene>
    <name evidence="7" type="ORF">ATO9_05320</name>
</gene>
<dbReference type="Proteomes" id="UP000030004">
    <property type="component" value="Unassembled WGS sequence"/>
</dbReference>
<keyword evidence="5 6" id="KW-0472">Membrane</keyword>
<feature type="transmembrane region" description="Helical" evidence="6">
    <location>
        <begin position="395"/>
        <end position="417"/>
    </location>
</feature>
<proteinExistence type="predicted"/>
<feature type="transmembrane region" description="Helical" evidence="6">
    <location>
        <begin position="429"/>
        <end position="446"/>
    </location>
</feature>
<dbReference type="NCBIfam" id="NF006088">
    <property type="entry name" value="PRK08238.1"/>
    <property type="match status" value="1"/>
</dbReference>
<dbReference type="InterPro" id="IPR039653">
    <property type="entry name" value="Prenyltransferase"/>
</dbReference>
<keyword evidence="7" id="KW-0808">Transferase</keyword>
<comment type="subcellular location">
    <subcellularLocation>
        <location evidence="1">Membrane</location>
        <topology evidence="1">Multi-pass membrane protein</topology>
    </subcellularLocation>
</comment>
<evidence type="ECO:0000256" key="4">
    <source>
        <dbReference type="ARBA" id="ARBA00022989"/>
    </source>
</evidence>
<evidence type="ECO:0000313" key="7">
    <source>
        <dbReference type="EMBL" id="KGM49444.1"/>
    </source>
</evidence>
<dbReference type="InterPro" id="IPR023214">
    <property type="entry name" value="HAD_sf"/>
</dbReference>
<accession>A0A0A0EGD3</accession>
<dbReference type="EMBL" id="AQQX01000002">
    <property type="protein sequence ID" value="KGM49444.1"/>
    <property type="molecule type" value="Genomic_DNA"/>
</dbReference>
<dbReference type="InterPro" id="IPR044878">
    <property type="entry name" value="UbiA_sf"/>
</dbReference>
<dbReference type="Gene3D" id="1.10.357.140">
    <property type="entry name" value="UbiA prenyltransferase"/>
    <property type="match status" value="1"/>
</dbReference>
<keyword evidence="8" id="KW-1185">Reference proteome</keyword>
<dbReference type="PANTHER" id="PTHR11048:SF5">
    <property type="entry name" value="DECAPRENYL-PHOSPHATE PHOSPHORIBOSYLTRANSFERASE"/>
    <property type="match status" value="1"/>
</dbReference>
<feature type="transmembrane region" description="Helical" evidence="6">
    <location>
        <begin position="284"/>
        <end position="309"/>
    </location>
</feature>
<dbReference type="GO" id="GO:0005886">
    <property type="term" value="C:plasma membrane"/>
    <property type="evidence" value="ECO:0007669"/>
    <property type="project" value="TreeGrafter"/>
</dbReference>
<keyword evidence="3 6" id="KW-0812">Transmembrane</keyword>
<protein>
    <submittedName>
        <fullName evidence="7">Prenyltransferase</fullName>
    </submittedName>
</protein>
<dbReference type="RefSeq" id="WP_043746309.1">
    <property type="nucleotide sequence ID" value="NZ_AQQX01000002.1"/>
</dbReference>
<dbReference type="AlphaFoldDB" id="A0A0A0EGD3"/>
<dbReference type="Pfam" id="PF12710">
    <property type="entry name" value="HAD"/>
    <property type="match status" value="1"/>
</dbReference>